<sequence length="1511" mass="168943">MRAFFLFTFLAVLVTVALAWEKEDHEIFDLVGAIETSEGKGTTFYSWLDVPSTASTSEIAKAYRKKSMQLHPDKNPNDKKIHERFARLGVVSTILRNKESRDRYDFFYKNGVPVWRGTGYYYSRFRPGLGTVLTFLILVTSGFHYIAQKINYGNDVKRMERLVKEAQLAAWGTKLIPVEGQRKASCRVKVNVAAAVDDEGESVRKRYVDMVVDANHVYLLDPSGDMHLLDKSTVTPPTFSNTWFFALVKSLYQKAFERVAGAPKEVTPELESYDDDSTTASDAPGSGTVTPKEGKASGGKRKKATKKRNLWFIPVSNPNRQNASSLLNSCHHQTFPPLRYETSCLRHLWRVFLVGSDNSVQQYLYLGLPDISGLIADADVSEKCEPPALSQHSSFSDYYDENDISELIMQAPGKILFNIPNSSAIQPTNLVGTQLMRSIANPPRQPLPSSSETSKSSNSSKPFSRSNSNDSGTTIASSGSGRLMLPQQNQSGRSVLGKRRNRDSIDASAGPSKPAKFARPNPVEGDGWFSPYIISRSSSHQRQFNQLGLPYGVQFEIARIAAGDYAAIDMDGLAKLQGLSVVDAVPLIPGLFGQSSGTVLDNAFAKERAAKSPWAELHLEVENLAKDEFAGLGTSHESALDWFGGKVHFTAKLIVEGKNKTIPYKVVLKPPELGPSNRFARRWGSERFLTLGLSKDVLKKASESEQLIRFLQRPFILGNKVFRAFDAKDANVFLVCTNEIVEGGRVHPTRTTPGGFSLREFLAWHNALELNPKQTMAKWASRFALGRSNSAPVLRLEEDAISYIPDITSTSGDDMSDGAGLINKAGLRLIYNQYEMDSWPTAIQVRLGLLVMHPTDDNERPLACLRPSQIKVKHTNLEDPALRTVDLLRSSHTNTRCRLPVETIINLGENGVPASAFINLIETALVNAVTPLVTWEGPQAMEKLWWAVSRAGGVMSARMARQETVLARVKGYSERDSAELEDDDEEGIKDEPVSTAWWIDAISRCPSSLEETVMHLLDAGFNPRTCSVLRAKLEQVVNTCVKRCINSYRIDLPVGMSAMAFLICDELGVLEEGEFFLKTSHHNLQTRSGMPTDILLGPALITRHPCKLPTDVQKWTAVDRPELRHYTDVIVLSVKGSRRAADYLSGGDYDGDKGLVIWQPELVDKFVNADLRFSQEPPELREMQAYLLSGLRDMAVVGQYSNWHLNATYSLGYRHSETIRLAYMFCKTLDGAKTGLTVLPGRYKDDQKKYNKRPPEWKENADKKEGAPDTTNMLNLKRGRGLGTFIMDELCHHASKNQWGTTWGQELKAEIEGKFKTDAVHVVDGDLTAPWLEFEDKQKDKKEADGLRNSDIELLAKQILQKVDADSSELSEAKDAAMRLLKEVEDAVSRKSDLELIKEHVEGVHAKHKTKIRPNFSRLPIERRQDILRELSRDFATGPSGLRVSEEEAARLKASYAYLFDSDERQKKTTKWTRFPWDVAFGELCLIKTRASKDLKAVKSDFYEKMTIKVR</sequence>
<keyword evidence="3" id="KW-1133">Transmembrane helix</keyword>
<evidence type="ECO:0000313" key="10">
    <source>
        <dbReference type="Proteomes" id="UP001362999"/>
    </source>
</evidence>
<feature type="region of interest" description="Disordered" evidence="6">
    <location>
        <begin position="266"/>
        <end position="305"/>
    </location>
</feature>
<evidence type="ECO:0000256" key="5">
    <source>
        <dbReference type="ARBA" id="ARBA00037847"/>
    </source>
</evidence>
<dbReference type="GO" id="GO:0003968">
    <property type="term" value="F:RNA-directed RNA polymerase activity"/>
    <property type="evidence" value="ECO:0007669"/>
    <property type="project" value="UniProtKB-KW"/>
</dbReference>
<dbReference type="InterPro" id="IPR052606">
    <property type="entry name" value="DnaJ_domain_protein"/>
</dbReference>
<dbReference type="Gene3D" id="1.10.287.110">
    <property type="entry name" value="DnaJ domain"/>
    <property type="match status" value="1"/>
</dbReference>
<organism evidence="9 10">
    <name type="scientific">Favolaschia claudopus</name>
    <dbReference type="NCBI Taxonomy" id="2862362"/>
    <lineage>
        <taxon>Eukaryota</taxon>
        <taxon>Fungi</taxon>
        <taxon>Dikarya</taxon>
        <taxon>Basidiomycota</taxon>
        <taxon>Agaricomycotina</taxon>
        <taxon>Agaricomycetes</taxon>
        <taxon>Agaricomycetidae</taxon>
        <taxon>Agaricales</taxon>
        <taxon>Marasmiineae</taxon>
        <taxon>Mycenaceae</taxon>
        <taxon>Favolaschia</taxon>
    </lineage>
</organism>
<dbReference type="Pfam" id="PF05183">
    <property type="entry name" value="RdRP"/>
    <property type="match status" value="1"/>
</dbReference>
<keyword evidence="4" id="KW-0472">Membrane</keyword>
<keyword evidence="9" id="KW-0808">Transferase</keyword>
<dbReference type="EMBL" id="JAWWNJ010000002">
    <property type="protein sequence ID" value="KAK7061800.1"/>
    <property type="molecule type" value="Genomic_DNA"/>
</dbReference>
<comment type="caution">
    <text evidence="9">The sequence shown here is derived from an EMBL/GenBank/DDBJ whole genome shotgun (WGS) entry which is preliminary data.</text>
</comment>
<dbReference type="InterPro" id="IPR036869">
    <property type="entry name" value="J_dom_sf"/>
</dbReference>
<evidence type="ECO:0000313" key="9">
    <source>
        <dbReference type="EMBL" id="KAK7061800.1"/>
    </source>
</evidence>
<dbReference type="PRINTS" id="PR00625">
    <property type="entry name" value="JDOMAIN"/>
</dbReference>
<dbReference type="PANTHER" id="PTHR44653:SF2">
    <property type="entry name" value="DNAJ HOMOLOG SUBFAMILY C MEMBER 1"/>
    <property type="match status" value="1"/>
</dbReference>
<feature type="signal peptide" evidence="7">
    <location>
        <begin position="1"/>
        <end position="19"/>
    </location>
</feature>
<evidence type="ECO:0000259" key="8">
    <source>
        <dbReference type="PROSITE" id="PS50076"/>
    </source>
</evidence>
<keyword evidence="9" id="KW-0548">Nucleotidyltransferase</keyword>
<keyword evidence="9" id="KW-0696">RNA-directed RNA polymerase</keyword>
<keyword evidence="2 7" id="KW-0732">Signal</keyword>
<reference evidence="9 10" key="1">
    <citation type="journal article" date="2024" name="J Genomics">
        <title>Draft genome sequencing and assembly of Favolaschia claudopus CIRM-BRFM 2984 isolated from oak limbs.</title>
        <authorList>
            <person name="Navarro D."/>
            <person name="Drula E."/>
            <person name="Chaduli D."/>
            <person name="Cazenave R."/>
            <person name="Ahrendt S."/>
            <person name="Wang J."/>
            <person name="Lipzen A."/>
            <person name="Daum C."/>
            <person name="Barry K."/>
            <person name="Grigoriev I.V."/>
            <person name="Favel A."/>
            <person name="Rosso M.N."/>
            <person name="Martin F."/>
        </authorList>
    </citation>
    <scope>NUCLEOTIDE SEQUENCE [LARGE SCALE GENOMIC DNA]</scope>
    <source>
        <strain evidence="9 10">CIRM-BRFM 2984</strain>
    </source>
</reference>
<evidence type="ECO:0000256" key="6">
    <source>
        <dbReference type="SAM" id="MobiDB-lite"/>
    </source>
</evidence>
<feature type="domain" description="J" evidence="8">
    <location>
        <begin position="43"/>
        <end position="108"/>
    </location>
</feature>
<dbReference type="Proteomes" id="UP001362999">
    <property type="component" value="Unassembled WGS sequence"/>
</dbReference>
<dbReference type="SUPFAM" id="SSF46565">
    <property type="entry name" value="Chaperone J-domain"/>
    <property type="match status" value="1"/>
</dbReference>
<dbReference type="PROSITE" id="PS50076">
    <property type="entry name" value="DNAJ_2"/>
    <property type="match status" value="1"/>
</dbReference>
<feature type="compositionally biased region" description="Basic and acidic residues" evidence="6">
    <location>
        <begin position="1246"/>
        <end position="1267"/>
    </location>
</feature>
<keyword evidence="10" id="KW-1185">Reference proteome</keyword>
<accession>A0AAW0EBQ9</accession>
<dbReference type="SMART" id="SM00271">
    <property type="entry name" value="DnaJ"/>
    <property type="match status" value="1"/>
</dbReference>
<evidence type="ECO:0000256" key="1">
    <source>
        <dbReference type="ARBA" id="ARBA00022692"/>
    </source>
</evidence>
<dbReference type="PANTHER" id="PTHR44653">
    <property type="entry name" value="DNAJ HOMOLOG SUBFAMILY C MEMBER 1"/>
    <property type="match status" value="1"/>
</dbReference>
<keyword evidence="1" id="KW-0812">Transmembrane</keyword>
<dbReference type="Pfam" id="PF00226">
    <property type="entry name" value="DnaJ"/>
    <property type="match status" value="1"/>
</dbReference>
<protein>
    <submittedName>
        <fullName evidence="9">RNA-dependent RNA polymerase</fullName>
    </submittedName>
</protein>
<feature type="region of interest" description="Disordered" evidence="6">
    <location>
        <begin position="1246"/>
        <end position="1273"/>
    </location>
</feature>
<evidence type="ECO:0000256" key="2">
    <source>
        <dbReference type="ARBA" id="ARBA00022729"/>
    </source>
</evidence>
<evidence type="ECO:0000256" key="4">
    <source>
        <dbReference type="ARBA" id="ARBA00023136"/>
    </source>
</evidence>
<dbReference type="CDD" id="cd06257">
    <property type="entry name" value="DnaJ"/>
    <property type="match status" value="1"/>
</dbReference>
<evidence type="ECO:0000256" key="3">
    <source>
        <dbReference type="ARBA" id="ARBA00022989"/>
    </source>
</evidence>
<feature type="compositionally biased region" description="Low complexity" evidence="6">
    <location>
        <begin position="449"/>
        <end position="471"/>
    </location>
</feature>
<proteinExistence type="predicted"/>
<feature type="chain" id="PRO_5043519307" evidence="7">
    <location>
        <begin position="20"/>
        <end position="1511"/>
    </location>
</feature>
<feature type="compositionally biased region" description="Polar residues" evidence="6">
    <location>
        <begin position="472"/>
        <end position="493"/>
    </location>
</feature>
<dbReference type="GO" id="GO:0012505">
    <property type="term" value="C:endomembrane system"/>
    <property type="evidence" value="ECO:0007669"/>
    <property type="project" value="UniProtKB-SubCell"/>
</dbReference>
<gene>
    <name evidence="9" type="ORF">R3P38DRAFT_2494473</name>
</gene>
<name>A0AAW0EBQ9_9AGAR</name>
<comment type="subcellular location">
    <subcellularLocation>
        <location evidence="5">Endomembrane system</location>
        <topology evidence="5">Single-pass membrane protein</topology>
    </subcellularLocation>
</comment>
<feature type="region of interest" description="Disordered" evidence="6">
    <location>
        <begin position="439"/>
        <end position="522"/>
    </location>
</feature>
<evidence type="ECO:0000256" key="7">
    <source>
        <dbReference type="SAM" id="SignalP"/>
    </source>
</evidence>
<dbReference type="InterPro" id="IPR001623">
    <property type="entry name" value="DnaJ_domain"/>
</dbReference>
<dbReference type="InterPro" id="IPR057596">
    <property type="entry name" value="RDRP_core"/>
</dbReference>